<keyword evidence="7" id="KW-1185">Reference proteome</keyword>
<evidence type="ECO:0000313" key="7">
    <source>
        <dbReference type="Proteomes" id="UP001141552"/>
    </source>
</evidence>
<evidence type="ECO:0000256" key="5">
    <source>
        <dbReference type="SAM" id="Phobius"/>
    </source>
</evidence>
<name>A0A9Q0J5G2_9ROSI</name>
<dbReference type="Gene3D" id="1.20.1250.20">
    <property type="entry name" value="MFS general substrate transporter like domains"/>
    <property type="match status" value="1"/>
</dbReference>
<keyword evidence="2 5" id="KW-0812">Transmembrane</keyword>
<evidence type="ECO:0000256" key="4">
    <source>
        <dbReference type="ARBA" id="ARBA00023136"/>
    </source>
</evidence>
<evidence type="ECO:0000313" key="6">
    <source>
        <dbReference type="EMBL" id="KAJ4828692.1"/>
    </source>
</evidence>
<evidence type="ECO:0000256" key="3">
    <source>
        <dbReference type="ARBA" id="ARBA00022989"/>
    </source>
</evidence>
<protein>
    <submittedName>
        <fullName evidence="6">Uncharacterized protein</fullName>
    </submittedName>
</protein>
<dbReference type="OrthoDB" id="434240at2759"/>
<feature type="transmembrane region" description="Helical" evidence="5">
    <location>
        <begin position="106"/>
        <end position="126"/>
    </location>
</feature>
<dbReference type="EMBL" id="JAKUCV010006107">
    <property type="protein sequence ID" value="KAJ4828692.1"/>
    <property type="molecule type" value="Genomic_DNA"/>
</dbReference>
<gene>
    <name evidence="6" type="ORF">Tsubulata_030767</name>
</gene>
<dbReference type="GO" id="GO:0016020">
    <property type="term" value="C:membrane"/>
    <property type="evidence" value="ECO:0007669"/>
    <property type="project" value="UniProtKB-SubCell"/>
</dbReference>
<feature type="transmembrane region" description="Helical" evidence="5">
    <location>
        <begin position="45"/>
        <end position="65"/>
    </location>
</feature>
<dbReference type="InterPro" id="IPR044772">
    <property type="entry name" value="NO3_transporter"/>
</dbReference>
<accession>A0A9Q0J5G2</accession>
<reference evidence="6" key="1">
    <citation type="submission" date="2022-02" db="EMBL/GenBank/DDBJ databases">
        <authorList>
            <person name="Henning P.M."/>
            <person name="McCubbin A.G."/>
            <person name="Shore J.S."/>
        </authorList>
    </citation>
    <scope>NUCLEOTIDE SEQUENCE</scope>
    <source>
        <strain evidence="6">F60SS</strain>
        <tissue evidence="6">Leaves</tissue>
    </source>
</reference>
<proteinExistence type="predicted"/>
<dbReference type="InterPro" id="IPR036259">
    <property type="entry name" value="MFS_trans_sf"/>
</dbReference>
<reference evidence="6" key="2">
    <citation type="journal article" date="2023" name="Plants (Basel)">
        <title>Annotation of the Turnera subulata (Passifloraceae) Draft Genome Reveals the S-Locus Evolved after the Divergence of Turneroideae from Passifloroideae in a Stepwise Manner.</title>
        <authorList>
            <person name="Henning P.M."/>
            <person name="Roalson E.H."/>
            <person name="Mir W."/>
            <person name="McCubbin A.G."/>
            <person name="Shore J.S."/>
        </authorList>
    </citation>
    <scope>NUCLEOTIDE SEQUENCE</scope>
    <source>
        <strain evidence="6">F60SS</strain>
    </source>
</reference>
<dbReference type="AlphaFoldDB" id="A0A9Q0J5G2"/>
<keyword evidence="3 5" id="KW-1133">Transmembrane helix</keyword>
<feature type="transmembrane region" description="Helical" evidence="5">
    <location>
        <begin position="132"/>
        <end position="159"/>
    </location>
</feature>
<dbReference type="PANTHER" id="PTHR23515">
    <property type="entry name" value="HIGH-AFFINITY NITRATE TRANSPORTER 2.3"/>
    <property type="match status" value="1"/>
</dbReference>
<keyword evidence="4 5" id="KW-0472">Membrane</keyword>
<dbReference type="Proteomes" id="UP001141552">
    <property type="component" value="Unassembled WGS sequence"/>
</dbReference>
<evidence type="ECO:0000256" key="2">
    <source>
        <dbReference type="ARBA" id="ARBA00022692"/>
    </source>
</evidence>
<comment type="caution">
    <text evidence="6">The sequence shown here is derived from an EMBL/GenBank/DDBJ whole genome shotgun (WGS) entry which is preliminary data.</text>
</comment>
<sequence>MFSGCVGLADGVAAGWANMGAGMARLLMPQIYTLLTSLNLPISTAWRLSFLVPAIFQLVTAIMVWCESSSCRYNCCKFWVGELFLEANGRVLSDKLARRYGIRGRLWGLSAVGGADSSGLLCVLLGRTNSLWGAVAMMCAFSVFVQAASGLTFGVVPFVSKSKHLFSLLYLWWLHNTPRTQKPTGNTIDKSKAAILIINVL</sequence>
<comment type="subcellular location">
    <subcellularLocation>
        <location evidence="1">Membrane</location>
        <topology evidence="1">Multi-pass membrane protein</topology>
    </subcellularLocation>
</comment>
<dbReference type="GO" id="GO:0015112">
    <property type="term" value="F:nitrate transmembrane transporter activity"/>
    <property type="evidence" value="ECO:0007669"/>
    <property type="project" value="InterPro"/>
</dbReference>
<organism evidence="6 7">
    <name type="scientific">Turnera subulata</name>
    <dbReference type="NCBI Taxonomy" id="218843"/>
    <lineage>
        <taxon>Eukaryota</taxon>
        <taxon>Viridiplantae</taxon>
        <taxon>Streptophyta</taxon>
        <taxon>Embryophyta</taxon>
        <taxon>Tracheophyta</taxon>
        <taxon>Spermatophyta</taxon>
        <taxon>Magnoliopsida</taxon>
        <taxon>eudicotyledons</taxon>
        <taxon>Gunneridae</taxon>
        <taxon>Pentapetalae</taxon>
        <taxon>rosids</taxon>
        <taxon>fabids</taxon>
        <taxon>Malpighiales</taxon>
        <taxon>Passifloraceae</taxon>
        <taxon>Turnera</taxon>
    </lineage>
</organism>
<evidence type="ECO:0000256" key="1">
    <source>
        <dbReference type="ARBA" id="ARBA00004141"/>
    </source>
</evidence>